<organism evidence="1 2">
    <name type="scientific">Trichuris suis</name>
    <name type="common">pig whipworm</name>
    <dbReference type="NCBI Taxonomy" id="68888"/>
    <lineage>
        <taxon>Eukaryota</taxon>
        <taxon>Metazoa</taxon>
        <taxon>Ecdysozoa</taxon>
        <taxon>Nematoda</taxon>
        <taxon>Enoplea</taxon>
        <taxon>Dorylaimia</taxon>
        <taxon>Trichinellida</taxon>
        <taxon>Trichuridae</taxon>
        <taxon>Trichuris</taxon>
    </lineage>
</organism>
<dbReference type="AlphaFoldDB" id="A0A085MAK9"/>
<protein>
    <submittedName>
        <fullName evidence="1">Uncharacterized protein</fullName>
    </submittedName>
</protein>
<evidence type="ECO:0000313" key="2">
    <source>
        <dbReference type="Proteomes" id="UP000030764"/>
    </source>
</evidence>
<accession>A0A085MAK9</accession>
<sequence>MANPMVAPPNTAVVSLSSVKLFRRNSIVPPFFVRCIFRPTIGYLRKHQPVLIIKGRAAKGCPLASKKLTAMEMLRRLNTDILPYNKLELVHVNERLQRWKITKQASFAAAFKHLFAIPEMRTFVFTRPQCSAEQFALAVTEGCGVAKAIYKKAFDTHLWKYDLPKASCKLIIVIKVTKCVAISVIHLVLLEL</sequence>
<reference evidence="1 2" key="1">
    <citation type="journal article" date="2014" name="Nat. Genet.">
        <title>Genome and transcriptome of the porcine whipworm Trichuris suis.</title>
        <authorList>
            <person name="Jex A.R."/>
            <person name="Nejsum P."/>
            <person name="Schwarz E.M."/>
            <person name="Hu L."/>
            <person name="Young N.D."/>
            <person name="Hall R.S."/>
            <person name="Korhonen P.K."/>
            <person name="Liao S."/>
            <person name="Thamsborg S."/>
            <person name="Xia J."/>
            <person name="Xu P."/>
            <person name="Wang S."/>
            <person name="Scheerlinck J.P."/>
            <person name="Hofmann A."/>
            <person name="Sternberg P.W."/>
            <person name="Wang J."/>
            <person name="Gasser R.B."/>
        </authorList>
    </citation>
    <scope>NUCLEOTIDE SEQUENCE [LARGE SCALE GENOMIC DNA]</scope>
    <source>
        <strain evidence="1">DCEP-RM93M</strain>
    </source>
</reference>
<dbReference type="EMBL" id="KL363209">
    <property type="protein sequence ID" value="KFD54255.1"/>
    <property type="molecule type" value="Genomic_DNA"/>
</dbReference>
<keyword evidence="2" id="KW-1185">Reference proteome</keyword>
<evidence type="ECO:0000313" key="1">
    <source>
        <dbReference type="EMBL" id="KFD54255.1"/>
    </source>
</evidence>
<name>A0A085MAK9_9BILA</name>
<proteinExistence type="predicted"/>
<dbReference type="Proteomes" id="UP000030764">
    <property type="component" value="Unassembled WGS sequence"/>
</dbReference>
<gene>
    <name evidence="1" type="ORF">M513_04797</name>
</gene>